<proteinExistence type="inferred from homology"/>
<comment type="subcellular location">
    <subcellularLocation>
        <location evidence="1">Cell outer membrane</location>
    </subcellularLocation>
</comment>
<evidence type="ECO:0000259" key="7">
    <source>
        <dbReference type="Pfam" id="PF14322"/>
    </source>
</evidence>
<evidence type="ECO:0000313" key="9">
    <source>
        <dbReference type="Proteomes" id="UP000190367"/>
    </source>
</evidence>
<dbReference type="InterPro" id="IPR033985">
    <property type="entry name" value="SusD-like_N"/>
</dbReference>
<organism evidence="8 9">
    <name type="scientific">Chitinophaga eiseniae</name>
    <dbReference type="NCBI Taxonomy" id="634771"/>
    <lineage>
        <taxon>Bacteria</taxon>
        <taxon>Pseudomonadati</taxon>
        <taxon>Bacteroidota</taxon>
        <taxon>Chitinophagia</taxon>
        <taxon>Chitinophagales</taxon>
        <taxon>Chitinophagaceae</taxon>
        <taxon>Chitinophaga</taxon>
    </lineage>
</organism>
<name>A0A1T4LPI5_9BACT</name>
<dbReference type="SUPFAM" id="SSF48452">
    <property type="entry name" value="TPR-like"/>
    <property type="match status" value="1"/>
</dbReference>
<evidence type="ECO:0000313" key="8">
    <source>
        <dbReference type="EMBL" id="SJZ56536.1"/>
    </source>
</evidence>
<dbReference type="InterPro" id="IPR011990">
    <property type="entry name" value="TPR-like_helical_dom_sf"/>
</dbReference>
<feature type="domain" description="RagB/SusD" evidence="6">
    <location>
        <begin position="251"/>
        <end position="527"/>
    </location>
</feature>
<protein>
    <submittedName>
        <fullName evidence="8">Starch-binding associating with outer membrane</fullName>
    </submittedName>
</protein>
<comment type="similarity">
    <text evidence="2">Belongs to the SusD family.</text>
</comment>
<keyword evidence="4" id="KW-0472">Membrane</keyword>
<dbReference type="Proteomes" id="UP000190367">
    <property type="component" value="Unassembled WGS sequence"/>
</dbReference>
<dbReference type="STRING" id="634771.SAMN04488128_101743"/>
<keyword evidence="9" id="KW-1185">Reference proteome</keyword>
<sequence>MKRNLLYILLAGALTQAACQKDFLDKSPTDAYSNGSLWTTEAAASAALAGCYKGWETSYNTIYMDAVSDNSYSQWAWDNYQHLGNGTATATDPQVANQWDFVTIQKCNWFIENVDQAPIDEKTRNRFKAEARFLRAYRYFVMSQLYGDVPLVVKNLSVQEANTVSRTPRADVRKFITDELAAVAQILPQTYDGSDVGRITKGAALALRARVELFDKNYAAAIEDCKKVMALGYGLYKNYTDLFRQDFENNKEVILDVQYKANEKDNANTDLGILPSSGYGGWASLSPTQSLVDAYEMTNGKTIDDPASGYDANNPYVNRDPRLAASVVYPGLQYNDKFYDPITPGAADYYSEGNNSPTGYLVRKFVPFLKDFPDMWNTGVNIIVIRYAEVLLTYAEAQIESGVMDNSVYQAIDDIRARAGMPLVNRTVYNNIAALRTLVRRERRVELALEGLRWYDIQRWQIGTTVRTGTVYGTRLGTVDANTGKVTLTGNHVVADQRSFNPQRDYLWPVPQKERDINKTLGQNPGY</sequence>
<dbReference type="Pfam" id="PF14322">
    <property type="entry name" value="SusD-like_3"/>
    <property type="match status" value="1"/>
</dbReference>
<dbReference type="Gene3D" id="1.25.40.390">
    <property type="match status" value="1"/>
</dbReference>
<dbReference type="EMBL" id="FUWZ01000001">
    <property type="protein sequence ID" value="SJZ56536.1"/>
    <property type="molecule type" value="Genomic_DNA"/>
</dbReference>
<dbReference type="GO" id="GO:0009279">
    <property type="term" value="C:cell outer membrane"/>
    <property type="evidence" value="ECO:0007669"/>
    <property type="project" value="UniProtKB-SubCell"/>
</dbReference>
<dbReference type="InterPro" id="IPR012944">
    <property type="entry name" value="SusD_RagB_dom"/>
</dbReference>
<evidence type="ECO:0000256" key="4">
    <source>
        <dbReference type="ARBA" id="ARBA00023136"/>
    </source>
</evidence>
<keyword evidence="3" id="KW-0732">Signal</keyword>
<evidence type="ECO:0000256" key="2">
    <source>
        <dbReference type="ARBA" id="ARBA00006275"/>
    </source>
</evidence>
<evidence type="ECO:0000256" key="1">
    <source>
        <dbReference type="ARBA" id="ARBA00004442"/>
    </source>
</evidence>
<dbReference type="AlphaFoldDB" id="A0A1T4LPI5"/>
<dbReference type="RefSeq" id="WP_078668529.1">
    <property type="nucleotide sequence ID" value="NZ_FUWZ01000001.1"/>
</dbReference>
<evidence type="ECO:0000256" key="3">
    <source>
        <dbReference type="ARBA" id="ARBA00022729"/>
    </source>
</evidence>
<dbReference type="Pfam" id="PF07980">
    <property type="entry name" value="SusD_RagB"/>
    <property type="match status" value="1"/>
</dbReference>
<evidence type="ECO:0000259" key="6">
    <source>
        <dbReference type="Pfam" id="PF07980"/>
    </source>
</evidence>
<accession>A0A1T4LPI5</accession>
<feature type="domain" description="SusD-like N-terminal" evidence="7">
    <location>
        <begin position="22"/>
        <end position="213"/>
    </location>
</feature>
<reference evidence="9" key="1">
    <citation type="submission" date="2017-02" db="EMBL/GenBank/DDBJ databases">
        <authorList>
            <person name="Varghese N."/>
            <person name="Submissions S."/>
        </authorList>
    </citation>
    <scope>NUCLEOTIDE SEQUENCE [LARGE SCALE GENOMIC DNA]</scope>
    <source>
        <strain evidence="9">DSM 22224</strain>
    </source>
</reference>
<dbReference type="CDD" id="cd08977">
    <property type="entry name" value="SusD"/>
    <property type="match status" value="1"/>
</dbReference>
<gene>
    <name evidence="8" type="ORF">SAMN04488128_101743</name>
</gene>
<evidence type="ECO:0000256" key="5">
    <source>
        <dbReference type="ARBA" id="ARBA00023237"/>
    </source>
</evidence>
<keyword evidence="5" id="KW-0998">Cell outer membrane</keyword>
<dbReference type="OrthoDB" id="5694214at2"/>